<protein>
    <submittedName>
        <fullName evidence="2">Uncharacterized protein</fullName>
    </submittedName>
</protein>
<accession>A0A2R9SXA0</accession>
<feature type="compositionally biased region" description="Polar residues" evidence="1">
    <location>
        <begin position="1"/>
        <end position="19"/>
    </location>
</feature>
<organism evidence="2 3">
    <name type="scientific">Paenibacillus vortex V453</name>
    <dbReference type="NCBI Taxonomy" id="715225"/>
    <lineage>
        <taxon>Bacteria</taxon>
        <taxon>Bacillati</taxon>
        <taxon>Bacillota</taxon>
        <taxon>Bacilli</taxon>
        <taxon>Bacillales</taxon>
        <taxon>Paenibacillaceae</taxon>
        <taxon>Paenibacillus</taxon>
    </lineage>
</organism>
<evidence type="ECO:0000313" key="3">
    <source>
        <dbReference type="Proteomes" id="UP000003094"/>
    </source>
</evidence>
<evidence type="ECO:0000313" key="2">
    <source>
        <dbReference type="EMBL" id="EFU42024.1"/>
    </source>
</evidence>
<evidence type="ECO:0000256" key="1">
    <source>
        <dbReference type="SAM" id="MobiDB-lite"/>
    </source>
</evidence>
<gene>
    <name evidence="2" type="ORF">PVOR_10859</name>
</gene>
<sequence length="46" mass="4747">MQNVQQGHVQETQGETTRGNGWGRDAQDPAGIRVHGSGTGSPCIGA</sequence>
<reference evidence="2 3" key="1">
    <citation type="journal article" date="2010" name="BMC Genomics">
        <title>Genome sequence of the pattern forming Paenibacillus vortex bacterium reveals potential for thriving in complex environments.</title>
        <authorList>
            <person name="Sirota-Madi A."/>
            <person name="Olender T."/>
            <person name="Helman Y."/>
            <person name="Ingham C."/>
            <person name="Brainis I."/>
            <person name="Roth D."/>
            <person name="Hagi E."/>
            <person name="Brodsky L."/>
            <person name="Leshkowitz D."/>
            <person name="Galatenko V."/>
            <person name="Nikolaev V."/>
            <person name="Mugasimangalam R.C."/>
            <person name="Bransburg-Zabary S."/>
            <person name="Gutnick D.L."/>
            <person name="Lancet D."/>
            <person name="Ben-Jacob E."/>
        </authorList>
    </citation>
    <scope>NUCLEOTIDE SEQUENCE [LARGE SCALE GENOMIC DNA]</scope>
    <source>
        <strain evidence="2 3">V453</strain>
    </source>
</reference>
<dbReference type="KEGG" id="pvo:PVOR_10859"/>
<keyword evidence="3" id="KW-1185">Reference proteome</keyword>
<name>A0A2R9SXA0_9BACL</name>
<dbReference type="EMBL" id="ADHJ01000017">
    <property type="protein sequence ID" value="EFU42024.1"/>
    <property type="molecule type" value="Genomic_DNA"/>
</dbReference>
<proteinExistence type="predicted"/>
<dbReference type="Proteomes" id="UP000003094">
    <property type="component" value="Unassembled WGS sequence"/>
</dbReference>
<feature type="region of interest" description="Disordered" evidence="1">
    <location>
        <begin position="1"/>
        <end position="46"/>
    </location>
</feature>
<comment type="caution">
    <text evidence="2">The sequence shown here is derived from an EMBL/GenBank/DDBJ whole genome shotgun (WGS) entry which is preliminary data.</text>
</comment>
<dbReference type="AlphaFoldDB" id="A0A2R9SXA0"/>